<organism evidence="7 8">
    <name type="scientific">Xylocopilactobacillus apis</name>
    <dbReference type="NCBI Taxonomy" id="2932183"/>
    <lineage>
        <taxon>Bacteria</taxon>
        <taxon>Bacillati</taxon>
        <taxon>Bacillota</taxon>
        <taxon>Bacilli</taxon>
        <taxon>Lactobacillales</taxon>
        <taxon>Lactobacillaceae</taxon>
        <taxon>Xylocopilactobacillus</taxon>
    </lineage>
</organism>
<dbReference type="KEGG" id="xak:KIMC2_07670"/>
<dbReference type="GO" id="GO:0008360">
    <property type="term" value="P:regulation of cell shape"/>
    <property type="evidence" value="ECO:0007669"/>
    <property type="project" value="UniProtKB-KW"/>
</dbReference>
<protein>
    <recommendedName>
        <fullName evidence="2">Cell shape-determining protein MreC</fullName>
    </recommendedName>
    <alternativeName>
        <fullName evidence="4">Cell shape protein MreC</fullName>
    </alternativeName>
</protein>
<comment type="similarity">
    <text evidence="1">Belongs to the MreC family.</text>
</comment>
<sequence>MPKFFSNKRLIVILISFILAASSIVFSIRIINYSKTPPYLLKLTNDVIGVTSYVVNEPGKLINNGFKFQGELVSTYSENQRLKKKIDELEQNETKLAVLTKENKELKKELQLNATLSDYSQITAAVISRSPSNWQDLVIINRGTVNGVKKNMPVMSGSGVIGRVIEAADFTSKVELISSNSKVANHFSAQITSSNGDVINGVITGFSQSEDALIFGDVSKDSSIKVGDSVVTSGLGGLFLKVF</sequence>
<name>A0AAU9D960_9LACO</name>
<dbReference type="InterPro" id="IPR042177">
    <property type="entry name" value="Cell/Rod_1"/>
</dbReference>
<dbReference type="Gene3D" id="2.40.10.350">
    <property type="entry name" value="Rod shape-determining protein MreC, domain 2"/>
    <property type="match status" value="1"/>
</dbReference>
<dbReference type="InterPro" id="IPR007221">
    <property type="entry name" value="MreC"/>
</dbReference>
<dbReference type="PANTHER" id="PTHR34138:SF1">
    <property type="entry name" value="CELL SHAPE-DETERMINING PROTEIN MREC"/>
    <property type="match status" value="1"/>
</dbReference>
<dbReference type="AlphaFoldDB" id="A0AAU9D960"/>
<evidence type="ECO:0000256" key="1">
    <source>
        <dbReference type="ARBA" id="ARBA00009369"/>
    </source>
</evidence>
<dbReference type="InterPro" id="IPR055342">
    <property type="entry name" value="MreC_beta-barrel_core"/>
</dbReference>
<dbReference type="RefSeq" id="WP_317698084.1">
    <property type="nucleotide sequence ID" value="NZ_AP026801.1"/>
</dbReference>
<evidence type="ECO:0000259" key="6">
    <source>
        <dbReference type="Pfam" id="PF04085"/>
    </source>
</evidence>
<dbReference type="CDD" id="cd14686">
    <property type="entry name" value="bZIP"/>
    <property type="match status" value="1"/>
</dbReference>
<reference evidence="7 8" key="1">
    <citation type="journal article" date="2023" name="Microbiol. Spectr.">
        <title>Symbiosis of Carpenter Bees with Uncharacterized Lactic Acid Bacteria Showing NAD Auxotrophy.</title>
        <authorList>
            <person name="Kawasaki S."/>
            <person name="Ozawa K."/>
            <person name="Mori T."/>
            <person name="Yamamoto A."/>
            <person name="Ito M."/>
            <person name="Ohkuma M."/>
            <person name="Sakamoto M."/>
            <person name="Matsutani M."/>
        </authorList>
    </citation>
    <scope>NUCLEOTIDE SEQUENCE [LARGE SCALE GENOMIC DNA]</scope>
    <source>
        <strain evidence="7 8">KimC2</strain>
    </source>
</reference>
<dbReference type="InterPro" id="IPR042175">
    <property type="entry name" value="Cell/Rod_MreC_2"/>
</dbReference>
<keyword evidence="5" id="KW-0175">Coiled coil</keyword>
<feature type="coiled-coil region" evidence="5">
    <location>
        <begin position="72"/>
        <end position="109"/>
    </location>
</feature>
<dbReference type="PIRSF" id="PIRSF038471">
    <property type="entry name" value="MreC"/>
    <property type="match status" value="1"/>
</dbReference>
<evidence type="ECO:0000313" key="8">
    <source>
        <dbReference type="Proteomes" id="UP001321804"/>
    </source>
</evidence>
<dbReference type="Pfam" id="PF04085">
    <property type="entry name" value="MreC"/>
    <property type="match status" value="1"/>
</dbReference>
<dbReference type="NCBIfam" id="TIGR00219">
    <property type="entry name" value="mreC"/>
    <property type="match status" value="1"/>
</dbReference>
<evidence type="ECO:0000256" key="3">
    <source>
        <dbReference type="ARBA" id="ARBA00022960"/>
    </source>
</evidence>
<dbReference type="Proteomes" id="UP001321804">
    <property type="component" value="Chromosome"/>
</dbReference>
<keyword evidence="8" id="KW-1185">Reference proteome</keyword>
<proteinExistence type="inferred from homology"/>
<keyword evidence="3" id="KW-0133">Cell shape</keyword>
<evidence type="ECO:0000256" key="2">
    <source>
        <dbReference type="ARBA" id="ARBA00013855"/>
    </source>
</evidence>
<evidence type="ECO:0000256" key="4">
    <source>
        <dbReference type="ARBA" id="ARBA00032089"/>
    </source>
</evidence>
<dbReference type="PANTHER" id="PTHR34138">
    <property type="entry name" value="CELL SHAPE-DETERMINING PROTEIN MREC"/>
    <property type="match status" value="1"/>
</dbReference>
<feature type="domain" description="Rod shape-determining protein MreC beta-barrel core" evidence="6">
    <location>
        <begin position="126"/>
        <end position="241"/>
    </location>
</feature>
<dbReference type="Gene3D" id="2.40.10.340">
    <property type="entry name" value="Rod shape-determining protein MreC, domain 1"/>
    <property type="match status" value="1"/>
</dbReference>
<evidence type="ECO:0000313" key="7">
    <source>
        <dbReference type="EMBL" id="BDR56205.1"/>
    </source>
</evidence>
<dbReference type="Gene3D" id="1.20.5.490">
    <property type="entry name" value="Single helix bin"/>
    <property type="match status" value="1"/>
</dbReference>
<accession>A0AAU9D960</accession>
<dbReference type="GO" id="GO:0005886">
    <property type="term" value="C:plasma membrane"/>
    <property type="evidence" value="ECO:0007669"/>
    <property type="project" value="TreeGrafter"/>
</dbReference>
<gene>
    <name evidence="7" type="ORF">KIMC2_07670</name>
</gene>
<dbReference type="EMBL" id="AP026801">
    <property type="protein sequence ID" value="BDR56205.1"/>
    <property type="molecule type" value="Genomic_DNA"/>
</dbReference>
<evidence type="ECO:0000256" key="5">
    <source>
        <dbReference type="SAM" id="Coils"/>
    </source>
</evidence>